<feature type="region of interest" description="Disordered" evidence="1">
    <location>
        <begin position="29"/>
        <end position="68"/>
    </location>
</feature>
<dbReference type="EMBL" id="CP066023">
    <property type="protein sequence ID" value="QQB83329.1"/>
    <property type="molecule type" value="Genomic_DNA"/>
</dbReference>
<sequence length="248" mass="25535">MEHHSLRGLGSSQGEHFLLVIGTSSMSHNEFPSSDPNYNSNPSTGSFGPVYPNQAPQPQPQPQPQFAAQPAPTFAYAAPAYPQQRSGTSGAMIALISVLVVVLLGLVGAVLYVTLSKDDSVTAADTQTAATTQAAADASSQPNPPVTQTETVVVQDSSGSSGNSGSSRSSGLAGGNLSSAWKGTSSTSDPFVRNVHSAYVRYRNSTGAESGTITAYSPTTGLTYNMWCRPAGGNIKCTGGRNAVVYIG</sequence>
<evidence type="ECO:0000313" key="3">
    <source>
        <dbReference type="EMBL" id="QPR31451.1"/>
    </source>
</evidence>
<dbReference type="Proteomes" id="UP000594774">
    <property type="component" value="Chromosome"/>
</dbReference>
<feature type="compositionally biased region" description="Low complexity" evidence="1">
    <location>
        <begin position="146"/>
        <end position="173"/>
    </location>
</feature>
<dbReference type="Proteomes" id="UP000595198">
    <property type="component" value="Chromosome"/>
</dbReference>
<organism evidence="3 5">
    <name type="scientific">Corynebacterium amycolatum</name>
    <dbReference type="NCBI Taxonomy" id="43765"/>
    <lineage>
        <taxon>Bacteria</taxon>
        <taxon>Bacillati</taxon>
        <taxon>Actinomycetota</taxon>
        <taxon>Actinomycetes</taxon>
        <taxon>Mycobacteriales</taxon>
        <taxon>Corynebacteriaceae</taxon>
        <taxon>Corynebacterium</taxon>
    </lineage>
</organism>
<feature type="region of interest" description="Disordered" evidence="1">
    <location>
        <begin position="133"/>
        <end position="173"/>
    </location>
</feature>
<reference evidence="5 6" key="1">
    <citation type="submission" date="2020-12" db="EMBL/GenBank/DDBJ databases">
        <title>FDA dAtabase for Regulatory Grade micrObial Sequences (FDA-ARGOS): Supporting development and validation of Infectious Disease Dx tests.</title>
        <authorList>
            <person name="Sproer C."/>
            <person name="Gronow S."/>
            <person name="Severitt S."/>
            <person name="Schroder I."/>
            <person name="Tallon L."/>
            <person name="Sadzewicz L."/>
            <person name="Zhao X."/>
            <person name="Boylan J."/>
            <person name="Ott S."/>
            <person name="Bowen H."/>
            <person name="Vavikolanu K."/>
            <person name="Mehta A."/>
            <person name="Aluvathingal J."/>
            <person name="Nadendla S."/>
            <person name="Lowell S."/>
            <person name="Myers T."/>
            <person name="Yan Y."/>
            <person name="Sichtig H."/>
        </authorList>
    </citation>
    <scope>NUCLEOTIDE SEQUENCE [LARGE SCALE GENOMIC DNA]</scope>
    <source>
        <strain evidence="3 5">FDAARGOS_938</strain>
        <strain evidence="4 6">FDAARGOS_991</strain>
    </source>
</reference>
<keyword evidence="2" id="KW-1133">Transmembrane helix</keyword>
<evidence type="ECO:0000256" key="2">
    <source>
        <dbReference type="SAM" id="Phobius"/>
    </source>
</evidence>
<dbReference type="EMBL" id="CP065628">
    <property type="protein sequence ID" value="QPR31451.1"/>
    <property type="molecule type" value="Genomic_DNA"/>
</dbReference>
<evidence type="ECO:0000256" key="1">
    <source>
        <dbReference type="SAM" id="MobiDB-lite"/>
    </source>
</evidence>
<keyword evidence="2" id="KW-0472">Membrane</keyword>
<evidence type="ECO:0000313" key="5">
    <source>
        <dbReference type="Proteomes" id="UP000594774"/>
    </source>
</evidence>
<keyword evidence="2" id="KW-0812">Transmembrane</keyword>
<evidence type="ECO:0000313" key="6">
    <source>
        <dbReference type="Proteomes" id="UP000595198"/>
    </source>
</evidence>
<evidence type="ECO:0000313" key="4">
    <source>
        <dbReference type="EMBL" id="QQB83329.1"/>
    </source>
</evidence>
<feature type="transmembrane region" description="Helical" evidence="2">
    <location>
        <begin position="91"/>
        <end position="115"/>
    </location>
</feature>
<feature type="compositionally biased region" description="Low complexity" evidence="1">
    <location>
        <begin position="32"/>
        <end position="43"/>
    </location>
</feature>
<keyword evidence="6" id="KW-1185">Reference proteome</keyword>
<proteinExistence type="predicted"/>
<accession>A0AB37GJS2</accession>
<evidence type="ECO:0008006" key="7">
    <source>
        <dbReference type="Google" id="ProtNLM"/>
    </source>
</evidence>
<name>A0AB37GJS2_CORAY</name>
<gene>
    <name evidence="3" type="ORF">I6G95_03070</name>
    <name evidence="4" type="ORF">I6H48_03650</name>
</gene>
<protein>
    <recommendedName>
        <fullName evidence="7">Secreted protein</fullName>
    </recommendedName>
</protein>
<dbReference type="AlphaFoldDB" id="A0AB37GJS2"/>